<dbReference type="Proteomes" id="UP001277761">
    <property type="component" value="Unassembled WGS sequence"/>
</dbReference>
<reference evidence="2 3" key="1">
    <citation type="submission" date="2023-11" db="EMBL/GenBank/DDBJ databases">
        <authorList>
            <person name="Xu M."/>
            <person name="Jiang T."/>
        </authorList>
    </citation>
    <scope>NUCLEOTIDE SEQUENCE [LARGE SCALE GENOMIC DNA]</scope>
    <source>
        <strain evidence="2 3">SD</strain>
    </source>
</reference>
<dbReference type="Pfam" id="PF07336">
    <property type="entry name" value="ABATE"/>
    <property type="match status" value="1"/>
</dbReference>
<sequence>MAEPYQGPIRDERLAIELHNTRYARDGTGVDALDDPVQARAWLAAVSRRGALSELPAGAGPTPDALRGLRAAIRMLVAATVAARPLDPAAVAAVNAACAAAPGVPRLRLTDDGPAVRETTFGDATRAAVVLAVIAADAIDLLAGPHRTKVRLCGAPGCVLAFVATHPRRTWCSDACGNRARQARHARRVRGGG</sequence>
<dbReference type="InterPro" id="IPR021005">
    <property type="entry name" value="Znf_CGNR"/>
</dbReference>
<dbReference type="Gene3D" id="1.10.3300.10">
    <property type="entry name" value="Jann2411-like domain"/>
    <property type="match status" value="1"/>
</dbReference>
<proteinExistence type="predicted"/>
<gene>
    <name evidence="2" type="ORF">SK069_05050</name>
</gene>
<dbReference type="PANTHER" id="PTHR35525:SF3">
    <property type="entry name" value="BLL6575 PROTEIN"/>
    <property type="match status" value="1"/>
</dbReference>
<comment type="caution">
    <text evidence="2">The sequence shown here is derived from an EMBL/GenBank/DDBJ whole genome shotgun (WGS) entry which is preliminary data.</text>
</comment>
<dbReference type="Pfam" id="PF11706">
    <property type="entry name" value="zf-CGNR"/>
    <property type="match status" value="1"/>
</dbReference>
<evidence type="ECO:0000313" key="2">
    <source>
        <dbReference type="EMBL" id="MDX8150953.1"/>
    </source>
</evidence>
<protein>
    <submittedName>
        <fullName evidence="2">CGNR zinc finger domain-containing protein</fullName>
    </submittedName>
</protein>
<feature type="domain" description="Zinc finger CGNR" evidence="1">
    <location>
        <begin position="150"/>
        <end position="188"/>
    </location>
</feature>
<dbReference type="InterPro" id="IPR023286">
    <property type="entry name" value="ABATE_dom_sf"/>
</dbReference>
<dbReference type="RefSeq" id="WP_319953106.1">
    <property type="nucleotide sequence ID" value="NZ_JAXAVX010000002.1"/>
</dbReference>
<accession>A0ABU4VGP4</accession>
<name>A0ABU4VGP4_9ACTN</name>
<keyword evidence="3" id="KW-1185">Reference proteome</keyword>
<dbReference type="PANTHER" id="PTHR35525">
    <property type="entry name" value="BLL6575 PROTEIN"/>
    <property type="match status" value="1"/>
</dbReference>
<evidence type="ECO:0000259" key="1">
    <source>
        <dbReference type="Pfam" id="PF11706"/>
    </source>
</evidence>
<evidence type="ECO:0000313" key="3">
    <source>
        <dbReference type="Proteomes" id="UP001277761"/>
    </source>
</evidence>
<dbReference type="SUPFAM" id="SSF160904">
    <property type="entry name" value="Jann2411-like"/>
    <property type="match status" value="1"/>
</dbReference>
<dbReference type="EMBL" id="JAXAVX010000002">
    <property type="protein sequence ID" value="MDX8150953.1"/>
    <property type="molecule type" value="Genomic_DNA"/>
</dbReference>
<organism evidence="2 3">
    <name type="scientific">Patulibacter brassicae</name>
    <dbReference type="NCBI Taxonomy" id="1705717"/>
    <lineage>
        <taxon>Bacteria</taxon>
        <taxon>Bacillati</taxon>
        <taxon>Actinomycetota</taxon>
        <taxon>Thermoleophilia</taxon>
        <taxon>Solirubrobacterales</taxon>
        <taxon>Patulibacteraceae</taxon>
        <taxon>Patulibacter</taxon>
    </lineage>
</organism>
<dbReference type="InterPro" id="IPR010852">
    <property type="entry name" value="ABATE"/>
</dbReference>